<feature type="region of interest" description="Disordered" evidence="1">
    <location>
        <begin position="69"/>
        <end position="157"/>
    </location>
</feature>
<comment type="caution">
    <text evidence="3">The sequence shown here is derived from an EMBL/GenBank/DDBJ whole genome shotgun (WGS) entry which is preliminary data.</text>
</comment>
<feature type="compositionally biased region" description="Low complexity" evidence="1">
    <location>
        <begin position="141"/>
        <end position="155"/>
    </location>
</feature>
<sequence>MRPRVLVTSVGALGIVLASTSLTYGASAFAGPAPVAAIAQAPSDIKVCVNRKSGDMRWVPAGTTRCRSGENLVSWDEEGPKGPKGATGAKGEKGQDGADGPQGPAGPAGTPGAVGPQGSPGAPGVAGAPGAVGPPGPAGPSGPTGSTGAMGTPGPSNLKTKFGTAALGDSAKQVTCDQGVAVGGSYGSLTGSDSVTGSSQVVSSPNKWEFTFSGSLSAAVSLTVLCAIPSASPTP</sequence>
<evidence type="ECO:0000256" key="1">
    <source>
        <dbReference type="SAM" id="MobiDB-lite"/>
    </source>
</evidence>
<name>A0ABQ3X5J9_9ACTN</name>
<keyword evidence="2" id="KW-0732">Signal</keyword>
<feature type="chain" id="PRO_5046382255" description="Collagen triple helix repeat protein" evidence="2">
    <location>
        <begin position="31"/>
        <end position="235"/>
    </location>
</feature>
<organism evidence="3 4">
    <name type="scientific">Actinoplanes couchii</name>
    <dbReference type="NCBI Taxonomy" id="403638"/>
    <lineage>
        <taxon>Bacteria</taxon>
        <taxon>Bacillati</taxon>
        <taxon>Actinomycetota</taxon>
        <taxon>Actinomycetes</taxon>
        <taxon>Micromonosporales</taxon>
        <taxon>Micromonosporaceae</taxon>
        <taxon>Actinoplanes</taxon>
    </lineage>
</organism>
<accession>A0ABQ3X5J9</accession>
<reference evidence="3 4" key="1">
    <citation type="submission" date="2021-01" db="EMBL/GenBank/DDBJ databases">
        <title>Whole genome shotgun sequence of Actinoplanes couchii NBRC 106145.</title>
        <authorList>
            <person name="Komaki H."/>
            <person name="Tamura T."/>
        </authorList>
    </citation>
    <scope>NUCLEOTIDE SEQUENCE [LARGE SCALE GENOMIC DNA]</scope>
    <source>
        <strain evidence="3 4">NBRC 106145</strain>
    </source>
</reference>
<dbReference type="InterPro" id="IPR008160">
    <property type="entry name" value="Collagen"/>
</dbReference>
<gene>
    <name evidence="3" type="ORF">Aco03nite_020770</name>
</gene>
<evidence type="ECO:0000256" key="2">
    <source>
        <dbReference type="SAM" id="SignalP"/>
    </source>
</evidence>
<evidence type="ECO:0000313" key="3">
    <source>
        <dbReference type="EMBL" id="GID53673.1"/>
    </source>
</evidence>
<proteinExistence type="predicted"/>
<feature type="compositionally biased region" description="Low complexity" evidence="1">
    <location>
        <begin position="98"/>
        <end position="131"/>
    </location>
</feature>
<dbReference type="Proteomes" id="UP000612282">
    <property type="component" value="Unassembled WGS sequence"/>
</dbReference>
<dbReference type="PANTHER" id="PTHR24637">
    <property type="entry name" value="COLLAGEN"/>
    <property type="match status" value="1"/>
</dbReference>
<dbReference type="Pfam" id="PF01391">
    <property type="entry name" value="Collagen"/>
    <property type="match status" value="1"/>
</dbReference>
<evidence type="ECO:0000313" key="4">
    <source>
        <dbReference type="Proteomes" id="UP000612282"/>
    </source>
</evidence>
<dbReference type="EMBL" id="BOMG01000032">
    <property type="protein sequence ID" value="GID53673.1"/>
    <property type="molecule type" value="Genomic_DNA"/>
</dbReference>
<feature type="signal peptide" evidence="2">
    <location>
        <begin position="1"/>
        <end position="30"/>
    </location>
</feature>
<dbReference type="PANTHER" id="PTHR24637:SF428">
    <property type="entry name" value="SCAVENGER RECEPTOR CLASS A MEMBER 3"/>
    <property type="match status" value="1"/>
</dbReference>
<protein>
    <recommendedName>
        <fullName evidence="5">Collagen triple helix repeat protein</fullName>
    </recommendedName>
</protein>
<keyword evidence="4" id="KW-1185">Reference proteome</keyword>
<dbReference type="RefSeq" id="WP_203794633.1">
    <property type="nucleotide sequence ID" value="NZ_BAAAQE010000001.1"/>
</dbReference>
<evidence type="ECO:0008006" key="5">
    <source>
        <dbReference type="Google" id="ProtNLM"/>
    </source>
</evidence>